<gene>
    <name evidence="6" type="ORF">FGLOB1_5968</name>
</gene>
<protein>
    <submittedName>
        <fullName evidence="6">D-arabinitol 2-dehydrogenase</fullName>
    </submittedName>
</protein>
<evidence type="ECO:0000313" key="7">
    <source>
        <dbReference type="Proteomes" id="UP000532311"/>
    </source>
</evidence>
<dbReference type="PRINTS" id="PR00081">
    <property type="entry name" value="GDHRDH"/>
</dbReference>
<dbReference type="Gene3D" id="3.40.50.720">
    <property type="entry name" value="NAD(P)-binding Rossmann-like Domain"/>
    <property type="match status" value="1"/>
</dbReference>
<organism evidence="6 7">
    <name type="scientific">Fusarium globosum</name>
    <dbReference type="NCBI Taxonomy" id="78864"/>
    <lineage>
        <taxon>Eukaryota</taxon>
        <taxon>Fungi</taxon>
        <taxon>Dikarya</taxon>
        <taxon>Ascomycota</taxon>
        <taxon>Pezizomycotina</taxon>
        <taxon>Sordariomycetes</taxon>
        <taxon>Hypocreomycetidae</taxon>
        <taxon>Hypocreales</taxon>
        <taxon>Nectriaceae</taxon>
        <taxon>Fusarium</taxon>
        <taxon>Fusarium fujikuroi species complex</taxon>
    </lineage>
</organism>
<keyword evidence="2" id="KW-0521">NADP</keyword>
<dbReference type="FunFam" id="3.40.50.720:FF:000245">
    <property type="entry name" value="Short chain dehydrogenase, putative"/>
    <property type="match status" value="1"/>
</dbReference>
<evidence type="ECO:0000256" key="5">
    <source>
        <dbReference type="SAM" id="MobiDB-lite"/>
    </source>
</evidence>
<dbReference type="EMBL" id="JAAQPF010000248">
    <property type="protein sequence ID" value="KAF5709345.1"/>
    <property type="molecule type" value="Genomic_DNA"/>
</dbReference>
<dbReference type="AlphaFoldDB" id="A0A8H5YDJ1"/>
<sequence length="607" mass="66062">MATLKRGMSFELLAKTPGLSFPSPTTPVSLSRICAEVFGGSDPLPKMTKAEVEDNICEFLTECDNHFHSLTICPIHHPLASACVCQEKMNYKHIASSLEKSWARPIDPGHVKAIVEATLSARVEVINENNGIKNDIKGAKSLILLNVHILLCIFAEFKHSHDCSLVNSLTWNITGAIDQKQEAQERKKTLLRQRKAKKAKSVLGAGDPSAADAAIAEERIALMVQLLQAAVTYDHSSWGIRDPVRSPIVKPRSGELVPRNNSLPNMSASILKRATCSIASKTYSHGRIAALRQTPFLSKPISQRAMHTTENDSAKPMNPDPRENPAHELTLPRGTNVGRKRFSDFELAGKVFVVTGGAQGLGLTLAESLVEAGGKVYCLDRADQPDEGWHEAQARVVPEWGGSLHYRKQDVSDAEGLDKLITAIADENKGLDGVIAAAGVQHISPTVEYDADEVAHMLSINYTGVFMTAKSAAKQMMKYKKRGSICLIASISGLKANRGLVSPVYNSSKAAVIQLARNLAMEWSPIQKDGTGGIRVNCISPGHIMTPMVQSNFEEAPGMREEWEREIIMGRLAETQEFKGAALFLLSNASSYMTGNNLVIDGGHTSW</sequence>
<keyword evidence="7" id="KW-1185">Reference proteome</keyword>
<feature type="region of interest" description="Disordered" evidence="5">
    <location>
        <begin position="306"/>
        <end position="334"/>
    </location>
</feature>
<dbReference type="SUPFAM" id="SSF51735">
    <property type="entry name" value="NAD(P)-binding Rossmann-fold domains"/>
    <property type="match status" value="1"/>
</dbReference>
<evidence type="ECO:0000256" key="4">
    <source>
        <dbReference type="SAM" id="Coils"/>
    </source>
</evidence>
<feature type="coiled-coil region" evidence="4">
    <location>
        <begin position="173"/>
        <end position="200"/>
    </location>
</feature>
<dbReference type="InterPro" id="IPR036291">
    <property type="entry name" value="NAD(P)-bd_dom_sf"/>
</dbReference>
<evidence type="ECO:0000256" key="3">
    <source>
        <dbReference type="ARBA" id="ARBA00023002"/>
    </source>
</evidence>
<comment type="similarity">
    <text evidence="1">Belongs to the short-chain dehydrogenases/reductases (SDR) family.</text>
</comment>
<proteinExistence type="inferred from homology"/>
<evidence type="ECO:0000256" key="1">
    <source>
        <dbReference type="ARBA" id="ARBA00006484"/>
    </source>
</evidence>
<dbReference type="InterPro" id="IPR002347">
    <property type="entry name" value="SDR_fam"/>
</dbReference>
<keyword evidence="4" id="KW-0175">Coiled coil</keyword>
<evidence type="ECO:0000313" key="6">
    <source>
        <dbReference type="EMBL" id="KAF5709345.1"/>
    </source>
</evidence>
<keyword evidence="3" id="KW-0560">Oxidoreductase</keyword>
<name>A0A8H5YDJ1_9HYPO</name>
<dbReference type="PANTHER" id="PTHR43008:SF10">
    <property type="entry name" value="CHAIN DEHYDROGENASE_OXIDOREDUCTASE, PUTATIVE (AFU_ORTHOLOGUE AFUA_2G15740)-RELATED"/>
    <property type="match status" value="1"/>
</dbReference>
<reference evidence="6 7" key="1">
    <citation type="submission" date="2020-05" db="EMBL/GenBank/DDBJ databases">
        <title>Identification and distribution of gene clusters putatively required for synthesis of sphingolipid metabolism inhibitors in phylogenetically diverse species of the filamentous fungus Fusarium.</title>
        <authorList>
            <person name="Kim H.-S."/>
            <person name="Busman M."/>
            <person name="Brown D.W."/>
            <person name="Divon H."/>
            <person name="Uhlig S."/>
            <person name="Proctor R.H."/>
        </authorList>
    </citation>
    <scope>NUCLEOTIDE SEQUENCE [LARGE SCALE GENOMIC DNA]</scope>
    <source>
        <strain evidence="6 7">NRRL 26131</strain>
    </source>
</reference>
<dbReference type="Proteomes" id="UP000532311">
    <property type="component" value="Unassembled WGS sequence"/>
</dbReference>
<dbReference type="GO" id="GO:0050664">
    <property type="term" value="F:oxidoreductase activity, acting on NAD(P)H, oxygen as acceptor"/>
    <property type="evidence" value="ECO:0007669"/>
    <property type="project" value="TreeGrafter"/>
</dbReference>
<dbReference type="PROSITE" id="PS00061">
    <property type="entry name" value="ADH_SHORT"/>
    <property type="match status" value="1"/>
</dbReference>
<dbReference type="PANTHER" id="PTHR43008">
    <property type="entry name" value="BENZIL REDUCTASE"/>
    <property type="match status" value="1"/>
</dbReference>
<dbReference type="InterPro" id="IPR020904">
    <property type="entry name" value="Sc_DH/Rdtase_CS"/>
</dbReference>
<evidence type="ECO:0000256" key="2">
    <source>
        <dbReference type="ARBA" id="ARBA00022857"/>
    </source>
</evidence>
<dbReference type="GO" id="GO:0016616">
    <property type="term" value="F:oxidoreductase activity, acting on the CH-OH group of donors, NAD or NADP as acceptor"/>
    <property type="evidence" value="ECO:0007669"/>
    <property type="project" value="UniProtKB-ARBA"/>
</dbReference>
<comment type="caution">
    <text evidence="6">The sequence shown here is derived from an EMBL/GenBank/DDBJ whole genome shotgun (WGS) entry which is preliminary data.</text>
</comment>
<accession>A0A8H5YDJ1</accession>
<dbReference type="Pfam" id="PF13561">
    <property type="entry name" value="adh_short_C2"/>
    <property type="match status" value="1"/>
</dbReference>